<dbReference type="RefSeq" id="WP_208076965.1">
    <property type="nucleotide sequence ID" value="NZ_CP071869.1"/>
</dbReference>
<dbReference type="AlphaFoldDB" id="A0A975H5H8"/>
<gene>
    <name evidence="1" type="ORF">J3359_11280</name>
</gene>
<organism evidence="1 2">
    <name type="scientific">Polaribacter cellanae</name>
    <dbReference type="NCBI Taxonomy" id="2818493"/>
    <lineage>
        <taxon>Bacteria</taxon>
        <taxon>Pseudomonadati</taxon>
        <taxon>Bacteroidota</taxon>
        <taxon>Flavobacteriia</taxon>
        <taxon>Flavobacteriales</taxon>
        <taxon>Flavobacteriaceae</taxon>
    </lineage>
</organism>
<proteinExistence type="predicted"/>
<evidence type="ECO:0000313" key="1">
    <source>
        <dbReference type="EMBL" id="QTE21407.1"/>
    </source>
</evidence>
<protein>
    <submittedName>
        <fullName evidence="1">Uncharacterized protein</fullName>
    </submittedName>
</protein>
<accession>A0A975H5H8</accession>
<evidence type="ECO:0000313" key="2">
    <source>
        <dbReference type="Proteomes" id="UP000663920"/>
    </source>
</evidence>
<name>A0A975H5H8_9FLAO</name>
<dbReference type="Proteomes" id="UP000663920">
    <property type="component" value="Chromosome"/>
</dbReference>
<reference evidence="1 2" key="1">
    <citation type="submission" date="2021-03" db="EMBL/GenBank/DDBJ databases">
        <title>Complete genome of Polaribacter_sp.SM13.</title>
        <authorList>
            <person name="Jeong S.W."/>
            <person name="Bae J.W."/>
        </authorList>
    </citation>
    <scope>NUCLEOTIDE SEQUENCE [LARGE SCALE GENOMIC DNA]</scope>
    <source>
        <strain evidence="1 2">SM13</strain>
    </source>
</reference>
<dbReference type="EMBL" id="CP071869">
    <property type="protein sequence ID" value="QTE21407.1"/>
    <property type="molecule type" value="Genomic_DNA"/>
</dbReference>
<sequence length="168" mass="20167">MNFEQLKIILKDKNVADLKTIIYNVYNKVPDAKDFIDVFVPLEKEVIKQNTEQLFKRYKKQFNEYLLPDILENNTKEEDAFKLLERIRKKNISVQFTIDCELLFVENCNEFIETYGYFDEDYYIKMDEVFESACIKIKTNNLTEEYYNNTVEKLISFGNDYGFEFNSP</sequence>
<keyword evidence="2" id="KW-1185">Reference proteome</keyword>
<dbReference type="KEGG" id="pcea:J3359_11280"/>